<sequence>MSSPTMGEVKPFLPVLSGLEPRSEPHLWWSEGSLRVWFYWAARYPCSPSANPHLRWPVNVSRSPTPIFCRSVIRYEIEHGILGNEKENAFWGLGI</sequence>
<accession>A0A2H1WB39</accession>
<proteinExistence type="predicted"/>
<dbReference type="EMBL" id="ODYU01007363">
    <property type="protein sequence ID" value="SOQ50062.1"/>
    <property type="molecule type" value="Genomic_DNA"/>
</dbReference>
<organism evidence="1">
    <name type="scientific">Spodoptera frugiperda</name>
    <name type="common">Fall armyworm</name>
    <dbReference type="NCBI Taxonomy" id="7108"/>
    <lineage>
        <taxon>Eukaryota</taxon>
        <taxon>Metazoa</taxon>
        <taxon>Ecdysozoa</taxon>
        <taxon>Arthropoda</taxon>
        <taxon>Hexapoda</taxon>
        <taxon>Insecta</taxon>
        <taxon>Pterygota</taxon>
        <taxon>Neoptera</taxon>
        <taxon>Endopterygota</taxon>
        <taxon>Lepidoptera</taxon>
        <taxon>Glossata</taxon>
        <taxon>Ditrysia</taxon>
        <taxon>Noctuoidea</taxon>
        <taxon>Noctuidae</taxon>
        <taxon>Amphipyrinae</taxon>
        <taxon>Spodoptera</taxon>
    </lineage>
</organism>
<gene>
    <name evidence="1" type="ORF">SFRICE_021002</name>
</gene>
<dbReference type="AlphaFoldDB" id="A0A2H1WB39"/>
<reference evidence="1" key="1">
    <citation type="submission" date="2016-07" db="EMBL/GenBank/DDBJ databases">
        <authorList>
            <person name="Bretaudeau A."/>
        </authorList>
    </citation>
    <scope>NUCLEOTIDE SEQUENCE</scope>
    <source>
        <strain evidence="1">Rice</strain>
        <tissue evidence="1">Whole body</tissue>
    </source>
</reference>
<name>A0A2H1WB39_SPOFR</name>
<protein>
    <submittedName>
        <fullName evidence="1">SFRICE_021002</fullName>
    </submittedName>
</protein>
<evidence type="ECO:0000313" key="1">
    <source>
        <dbReference type="EMBL" id="SOQ50062.1"/>
    </source>
</evidence>